<dbReference type="EMBL" id="BRXU01000015">
    <property type="protein sequence ID" value="GLC56252.1"/>
    <property type="molecule type" value="Genomic_DNA"/>
</dbReference>
<evidence type="ECO:0000256" key="9">
    <source>
        <dbReference type="RuleBase" id="RU363035"/>
    </source>
</evidence>
<organism evidence="12 13">
    <name type="scientific">Pleodorina starrii</name>
    <dbReference type="NCBI Taxonomy" id="330485"/>
    <lineage>
        <taxon>Eukaryota</taxon>
        <taxon>Viridiplantae</taxon>
        <taxon>Chlorophyta</taxon>
        <taxon>core chlorophytes</taxon>
        <taxon>Chlorophyceae</taxon>
        <taxon>CS clade</taxon>
        <taxon>Chlamydomonadales</taxon>
        <taxon>Volvocaceae</taxon>
        <taxon>Pleodorina</taxon>
    </lineage>
</organism>
<dbReference type="InterPro" id="IPR013155">
    <property type="entry name" value="M/V/L/I-tRNA-synth_anticd-bd"/>
</dbReference>
<accession>A0A9W6BQ90</accession>
<dbReference type="Gene3D" id="1.10.730.10">
    <property type="entry name" value="Isoleucyl-tRNA Synthetase, Domain 1"/>
    <property type="match status" value="1"/>
</dbReference>
<keyword evidence="5 9" id="KW-0067">ATP-binding</keyword>
<keyword evidence="3 9" id="KW-0436">Ligase</keyword>
<dbReference type="Proteomes" id="UP001165080">
    <property type="component" value="Unassembled WGS sequence"/>
</dbReference>
<sequence length="1152" mass="127406">MRSFRSGRRLIDWLYFVTEQGFSNSQRAVDTHPCKIQFVIRPARMTSTSAAAPEGAKENRARRDLLLSIQGQAQKLWEQEKVFEADAPLDGDAKLRPKFFGNFPYPYMNGLLHLGHAFSLSKLEFKAAYERLCGKNVLFPQAFHCTGMPIKACADKLDRELRTYGCPPVFPREDAMEEDAEAAAAAAAASAGAEVKADPTKFSGKKSKAAAKKGPGAYQYEILKLSGIPEDQIPEFRDSGHWLNFFPPLAKRDIAAMGCGVDWRRSFITTDVNPYYDSFVAWQFWTLYKSGKIIKDKRYAVYSPLDGQPCADHDRASGEGVGPQEYTLIKMEAKELNGKLAELSGKGRVYLLAATLRPETMYGQTNCWVLPEGKYGAFRGLNDEVWICTQRAALNLSYQERTPIRGQPELLLELSGQDLIGTPVSSPHCPHDHVYVLPLLTILTNKGTGVVTSVPSDSPDDFTALMDLKKKPKLREKYGVKDEWVLPFEVIPIIDIPGFGTTAAVKVCEDLKISSQNDTAKLAEAKQQVYLKGFTDGVMIVGPYSGRKVSEVKPIIREEMVAAGRAMMYSEPERQVMSRSGDECVVALTDQWYVIYGEEEWANATREALARIETYNDDTRSQFQFCLGWLQQWACSRSFGLGTRLPWDPQFLIESLSDSTIYMAYYAVAHILQKGDMYGTDRTGIAPEQLTPEVWDYIFLGKDAPKDCAISPELLATMRREFEYWYPFDLRVSGKDLIQNHLTFALYSHTAIWASDPSKWPRAIRCNGHLLLNSEKMSKSTGNFKTLQDAIQEYSADAMRWALADAGDGLDDANFETTTANAAILRITRELTWIEECLSPASGLREGPSDALLADRVFDNAINVAIAATRDAYERMAFREALKAAAYDLGNARDIYRLMCGPDGMHRGLIMRFIEVSTLLLLPFTPHTAEHIWRNLLKRDGAAVTAGFPTGAPPDTILQRAAAYVEDLIPSLRKAIAKAEAPPKKKGPAAAPPPRVVAVHVFVSERFIGWQELVLGALAPRFNAKTRTFADDTSAAVLEAVKQDPAMSSMAEKQLKQAVMPFAKYKMEEAAAAGPQVLDVKLPFSEVAIIRDSMAYLLRALKVDALQVHLVTDPGVGEVAASVRADTAGAYPASPVFGFVTAAAAAAADGAQ</sequence>
<dbReference type="Pfam" id="PF00133">
    <property type="entry name" value="tRNA-synt_1"/>
    <property type="match status" value="2"/>
</dbReference>
<keyword evidence="13" id="KW-1185">Reference proteome</keyword>
<evidence type="ECO:0000313" key="13">
    <source>
        <dbReference type="Proteomes" id="UP001165080"/>
    </source>
</evidence>
<evidence type="ECO:0000256" key="3">
    <source>
        <dbReference type="ARBA" id="ARBA00022598"/>
    </source>
</evidence>
<evidence type="ECO:0000256" key="4">
    <source>
        <dbReference type="ARBA" id="ARBA00022741"/>
    </source>
</evidence>
<name>A0A9W6BQ90_9CHLO</name>
<dbReference type="InterPro" id="IPR009008">
    <property type="entry name" value="Val/Leu/Ile-tRNA-synth_edit"/>
</dbReference>
<evidence type="ECO:0000256" key="1">
    <source>
        <dbReference type="ARBA" id="ARBA00005594"/>
    </source>
</evidence>
<dbReference type="InterPro" id="IPR004493">
    <property type="entry name" value="Leu-tRNA-synth_Ia_arc/euk"/>
</dbReference>
<keyword evidence="6 9" id="KW-0648">Protein biosynthesis</keyword>
<evidence type="ECO:0000259" key="10">
    <source>
        <dbReference type="Pfam" id="PF00133"/>
    </source>
</evidence>
<evidence type="ECO:0000256" key="7">
    <source>
        <dbReference type="ARBA" id="ARBA00023146"/>
    </source>
</evidence>
<dbReference type="PANTHER" id="PTHR45794:SF1">
    <property type="entry name" value="LEUCINE--TRNA LIGASE, CYTOPLASMIC"/>
    <property type="match status" value="1"/>
</dbReference>
<protein>
    <recommendedName>
        <fullName evidence="2">leucine--tRNA ligase</fullName>
        <ecNumber evidence="2">6.1.1.4</ecNumber>
    </recommendedName>
    <alternativeName>
        <fullName evidence="8">Leucyl-tRNA synthetase</fullName>
    </alternativeName>
</protein>
<dbReference type="EC" id="6.1.1.4" evidence="2"/>
<feature type="domain" description="Aminoacyl-tRNA synthetase class Ia" evidence="10">
    <location>
        <begin position="73"/>
        <end position="156"/>
    </location>
</feature>
<feature type="domain" description="Methionyl/Valyl/Leucyl/Isoleucyl-tRNA synthetase anticodon-binding" evidence="11">
    <location>
        <begin position="855"/>
        <end position="986"/>
    </location>
</feature>
<gene>
    <name evidence="12" type="primary">PLEST008893</name>
    <name evidence="12" type="ORF">PLESTB_001084800</name>
</gene>
<evidence type="ECO:0000256" key="2">
    <source>
        <dbReference type="ARBA" id="ARBA00013164"/>
    </source>
</evidence>
<dbReference type="PANTHER" id="PTHR45794">
    <property type="entry name" value="LEUCYL-TRNA SYNTHETASE"/>
    <property type="match status" value="1"/>
</dbReference>
<dbReference type="GO" id="GO:0004823">
    <property type="term" value="F:leucine-tRNA ligase activity"/>
    <property type="evidence" value="ECO:0007669"/>
    <property type="project" value="UniProtKB-EC"/>
</dbReference>
<dbReference type="OrthoDB" id="10249672at2759"/>
<dbReference type="SUPFAM" id="SSF52374">
    <property type="entry name" value="Nucleotidylyl transferase"/>
    <property type="match status" value="1"/>
</dbReference>
<comment type="similarity">
    <text evidence="1 9">Belongs to the class-I aminoacyl-tRNA synthetase family.</text>
</comment>
<dbReference type="CDD" id="cd07959">
    <property type="entry name" value="Anticodon_Ia_Leu_AEc"/>
    <property type="match status" value="1"/>
</dbReference>
<dbReference type="InterPro" id="IPR009080">
    <property type="entry name" value="tRNAsynth_Ia_anticodon-bd"/>
</dbReference>
<dbReference type="InterPro" id="IPR002300">
    <property type="entry name" value="aa-tRNA-synth_Ia"/>
</dbReference>
<comment type="caution">
    <text evidence="12">The sequence shown here is derived from an EMBL/GenBank/DDBJ whole genome shotgun (WGS) entry which is preliminary data.</text>
</comment>
<proteinExistence type="inferred from homology"/>
<evidence type="ECO:0000259" key="11">
    <source>
        <dbReference type="Pfam" id="PF08264"/>
    </source>
</evidence>
<reference evidence="12 13" key="1">
    <citation type="journal article" date="2023" name="Commun. Biol.">
        <title>Reorganization of the ancestral sex-determining regions during the evolution of trioecy in Pleodorina starrii.</title>
        <authorList>
            <person name="Takahashi K."/>
            <person name="Suzuki S."/>
            <person name="Kawai-Toyooka H."/>
            <person name="Yamamoto K."/>
            <person name="Hamaji T."/>
            <person name="Ootsuki R."/>
            <person name="Yamaguchi H."/>
            <person name="Kawachi M."/>
            <person name="Higashiyama T."/>
            <person name="Nozaki H."/>
        </authorList>
    </citation>
    <scope>NUCLEOTIDE SEQUENCE [LARGE SCALE GENOMIC DNA]</scope>
    <source>
        <strain evidence="12 13">NIES-4479</strain>
    </source>
</reference>
<evidence type="ECO:0000256" key="6">
    <source>
        <dbReference type="ARBA" id="ARBA00022917"/>
    </source>
</evidence>
<dbReference type="GO" id="GO:0006429">
    <property type="term" value="P:leucyl-tRNA aminoacylation"/>
    <property type="evidence" value="ECO:0007669"/>
    <property type="project" value="InterPro"/>
</dbReference>
<evidence type="ECO:0000256" key="8">
    <source>
        <dbReference type="ARBA" id="ARBA00030520"/>
    </source>
</evidence>
<dbReference type="PROSITE" id="PS00178">
    <property type="entry name" value="AA_TRNA_LIGASE_I"/>
    <property type="match status" value="1"/>
</dbReference>
<dbReference type="GO" id="GO:0009791">
    <property type="term" value="P:post-embryonic development"/>
    <property type="evidence" value="ECO:0007669"/>
    <property type="project" value="UniProtKB-ARBA"/>
</dbReference>
<dbReference type="AlphaFoldDB" id="A0A9W6BQ90"/>
<dbReference type="GO" id="GO:0048608">
    <property type="term" value="P:reproductive structure development"/>
    <property type="evidence" value="ECO:0007669"/>
    <property type="project" value="UniProtKB-ARBA"/>
</dbReference>
<keyword evidence="4 9" id="KW-0547">Nucleotide-binding</keyword>
<dbReference type="InterPro" id="IPR014729">
    <property type="entry name" value="Rossmann-like_a/b/a_fold"/>
</dbReference>
<dbReference type="GO" id="GO:0002161">
    <property type="term" value="F:aminoacyl-tRNA deacylase activity"/>
    <property type="evidence" value="ECO:0007669"/>
    <property type="project" value="InterPro"/>
</dbReference>
<keyword evidence="7 9" id="KW-0030">Aminoacyl-tRNA synthetase</keyword>
<evidence type="ECO:0000313" key="12">
    <source>
        <dbReference type="EMBL" id="GLC56252.1"/>
    </source>
</evidence>
<evidence type="ECO:0000256" key="5">
    <source>
        <dbReference type="ARBA" id="ARBA00022840"/>
    </source>
</evidence>
<dbReference type="Gene3D" id="3.90.740.10">
    <property type="entry name" value="Valyl/Leucyl/Isoleucyl-tRNA synthetase, editing domain"/>
    <property type="match status" value="1"/>
</dbReference>
<dbReference type="InterPro" id="IPR001412">
    <property type="entry name" value="aa-tRNA-synth_I_CS"/>
</dbReference>
<dbReference type="FunFam" id="3.90.740.10:FF:000001">
    <property type="entry name" value="Leucine--tRNA ligase, cytoplasmic"/>
    <property type="match status" value="1"/>
</dbReference>
<feature type="domain" description="Aminoacyl-tRNA synthetase class Ia" evidence="10">
    <location>
        <begin position="250"/>
        <end position="815"/>
    </location>
</feature>
<dbReference type="GO" id="GO:0005524">
    <property type="term" value="F:ATP binding"/>
    <property type="evidence" value="ECO:0007669"/>
    <property type="project" value="UniProtKB-KW"/>
</dbReference>
<dbReference type="NCBIfam" id="TIGR00395">
    <property type="entry name" value="leuS_arch"/>
    <property type="match status" value="1"/>
</dbReference>
<dbReference type="SUPFAM" id="SSF47323">
    <property type="entry name" value="Anticodon-binding domain of a subclass of class I aminoacyl-tRNA synthetases"/>
    <property type="match status" value="1"/>
</dbReference>
<dbReference type="Pfam" id="PF08264">
    <property type="entry name" value="Anticodon_1"/>
    <property type="match status" value="1"/>
</dbReference>
<dbReference type="Gene3D" id="3.40.50.620">
    <property type="entry name" value="HUPs"/>
    <property type="match status" value="1"/>
</dbReference>
<dbReference type="SUPFAM" id="SSF50677">
    <property type="entry name" value="ValRS/IleRS/LeuRS editing domain"/>
    <property type="match status" value="1"/>
</dbReference>